<sequence length="85" mass="9582">MQLYNPIARPFKDGHQQTIGQLREYGLRQRTIDDAKNAAICTDATIPIVGLINLLRQNPETELIFSFLGSSNFLSQKLQRLPEGP</sequence>
<dbReference type="AlphaFoldDB" id="A0AAD3Y197"/>
<proteinExistence type="predicted"/>
<dbReference type="Proteomes" id="UP001279734">
    <property type="component" value="Unassembled WGS sequence"/>
</dbReference>
<evidence type="ECO:0000313" key="2">
    <source>
        <dbReference type="Proteomes" id="UP001279734"/>
    </source>
</evidence>
<organism evidence="1 2">
    <name type="scientific">Nepenthes gracilis</name>
    <name type="common">Slender pitcher plant</name>
    <dbReference type="NCBI Taxonomy" id="150966"/>
    <lineage>
        <taxon>Eukaryota</taxon>
        <taxon>Viridiplantae</taxon>
        <taxon>Streptophyta</taxon>
        <taxon>Embryophyta</taxon>
        <taxon>Tracheophyta</taxon>
        <taxon>Spermatophyta</taxon>
        <taxon>Magnoliopsida</taxon>
        <taxon>eudicotyledons</taxon>
        <taxon>Gunneridae</taxon>
        <taxon>Pentapetalae</taxon>
        <taxon>Caryophyllales</taxon>
        <taxon>Nepenthaceae</taxon>
        <taxon>Nepenthes</taxon>
    </lineage>
</organism>
<name>A0AAD3Y197_NEPGR</name>
<protein>
    <submittedName>
        <fullName evidence="1">Uncharacterized protein</fullName>
    </submittedName>
</protein>
<accession>A0AAD3Y197</accession>
<reference evidence="1" key="1">
    <citation type="submission" date="2023-05" db="EMBL/GenBank/DDBJ databases">
        <title>Nepenthes gracilis genome sequencing.</title>
        <authorList>
            <person name="Fukushima K."/>
        </authorList>
    </citation>
    <scope>NUCLEOTIDE SEQUENCE</scope>
    <source>
        <strain evidence="1">SING2019-196</strain>
    </source>
</reference>
<comment type="caution">
    <text evidence="1">The sequence shown here is derived from an EMBL/GenBank/DDBJ whole genome shotgun (WGS) entry which is preliminary data.</text>
</comment>
<evidence type="ECO:0000313" key="1">
    <source>
        <dbReference type="EMBL" id="GMH25632.1"/>
    </source>
</evidence>
<dbReference type="EMBL" id="BSYO01000029">
    <property type="protein sequence ID" value="GMH25632.1"/>
    <property type="molecule type" value="Genomic_DNA"/>
</dbReference>
<keyword evidence="2" id="KW-1185">Reference proteome</keyword>
<gene>
    <name evidence="1" type="ORF">Nepgr_027475</name>
</gene>